<gene>
    <name evidence="2" type="ORF">BJP51_25010</name>
</gene>
<comment type="caution">
    <text evidence="2">The sequence shown here is derived from an EMBL/GenBank/DDBJ whole genome shotgun (WGS) entry which is preliminary data.</text>
</comment>
<reference evidence="2 3" key="1">
    <citation type="submission" date="2016-10" db="EMBL/GenBank/DDBJ databases">
        <title>Paenibacillus species isolates.</title>
        <authorList>
            <person name="Beno S.M."/>
        </authorList>
    </citation>
    <scope>NUCLEOTIDE SEQUENCE [LARGE SCALE GENOMIC DNA]</scope>
    <source>
        <strain evidence="2 3">FSL H7-0604</strain>
    </source>
</reference>
<evidence type="ECO:0000313" key="3">
    <source>
        <dbReference type="Proteomes" id="UP000187465"/>
    </source>
</evidence>
<accession>A0A1R0X2W8</accession>
<dbReference type="AlphaFoldDB" id="A0A1R0X2W8"/>
<dbReference type="Proteomes" id="UP000187465">
    <property type="component" value="Unassembled WGS sequence"/>
</dbReference>
<keyword evidence="1" id="KW-0175">Coiled coil</keyword>
<feature type="coiled-coil region" evidence="1">
    <location>
        <begin position="124"/>
        <end position="183"/>
    </location>
</feature>
<evidence type="ECO:0000313" key="2">
    <source>
        <dbReference type="EMBL" id="OMD27459.1"/>
    </source>
</evidence>
<sequence>MSVAIDPQAGTHFIGKIFVSPHACDRAVEHFGIDRSKAPMYVMDMLRKATLVSPLVVDEDGKPARMFAYRRIAFLVHPTEATVFTLYPQHKASESLRSPIERIILRAVSAAERKEKRELKRISVRKAELSVERAQLDLRRAKSESARVVAEMTAKIAGIDAEAVRLERELLEIQREKTTLMKSVVAYV</sequence>
<evidence type="ECO:0000256" key="1">
    <source>
        <dbReference type="SAM" id="Coils"/>
    </source>
</evidence>
<dbReference type="EMBL" id="MKQP01000036">
    <property type="protein sequence ID" value="OMD27459.1"/>
    <property type="molecule type" value="Genomic_DNA"/>
</dbReference>
<organism evidence="2 3">
    <name type="scientific">Paenibacillus odorifer</name>
    <dbReference type="NCBI Taxonomy" id="189426"/>
    <lineage>
        <taxon>Bacteria</taxon>
        <taxon>Bacillati</taxon>
        <taxon>Bacillota</taxon>
        <taxon>Bacilli</taxon>
        <taxon>Bacillales</taxon>
        <taxon>Paenibacillaceae</taxon>
        <taxon>Paenibacillus</taxon>
    </lineage>
</organism>
<name>A0A1R0X2W8_9BACL</name>
<proteinExistence type="predicted"/>
<protein>
    <submittedName>
        <fullName evidence="2">Uncharacterized protein</fullName>
    </submittedName>
</protein>